<name>A0AAD4CRK0_ASPNN</name>
<feature type="repeat" description="ANK" evidence="3">
    <location>
        <begin position="1077"/>
        <end position="1109"/>
    </location>
</feature>
<evidence type="ECO:0000256" key="2">
    <source>
        <dbReference type="ARBA" id="ARBA00023043"/>
    </source>
</evidence>
<dbReference type="PROSITE" id="PS50297">
    <property type="entry name" value="ANK_REP_REGION"/>
    <property type="match status" value="10"/>
</dbReference>
<dbReference type="InterPro" id="IPR027417">
    <property type="entry name" value="P-loop_NTPase"/>
</dbReference>
<evidence type="ECO:0000256" key="1">
    <source>
        <dbReference type="ARBA" id="ARBA00022737"/>
    </source>
</evidence>
<comment type="caution">
    <text evidence="6">The sequence shown here is derived from an EMBL/GenBank/DDBJ whole genome shotgun (WGS) entry which is preliminary data.</text>
</comment>
<dbReference type="InterPro" id="IPR054471">
    <property type="entry name" value="GPIID_WHD"/>
</dbReference>
<evidence type="ECO:0000259" key="4">
    <source>
        <dbReference type="Pfam" id="PF22939"/>
    </source>
</evidence>
<dbReference type="PANTHER" id="PTHR24166">
    <property type="entry name" value="ROLLING PEBBLES, ISOFORM B"/>
    <property type="match status" value="1"/>
</dbReference>
<dbReference type="Pfam" id="PF12796">
    <property type="entry name" value="Ank_2"/>
    <property type="match status" value="6"/>
</dbReference>
<feature type="domain" description="GPI inositol-deacylase winged helix" evidence="4">
    <location>
        <begin position="466"/>
        <end position="541"/>
    </location>
</feature>
<evidence type="ECO:0000256" key="3">
    <source>
        <dbReference type="PROSITE-ProRule" id="PRU00023"/>
    </source>
</evidence>
<dbReference type="Pfam" id="PF22939">
    <property type="entry name" value="WHD_GPIID"/>
    <property type="match status" value="1"/>
</dbReference>
<feature type="repeat" description="ANK" evidence="3">
    <location>
        <begin position="819"/>
        <end position="851"/>
    </location>
</feature>
<dbReference type="InterPro" id="IPR002110">
    <property type="entry name" value="Ankyrin_rpt"/>
</dbReference>
<dbReference type="SMART" id="SM00248">
    <property type="entry name" value="ANK"/>
    <property type="match status" value="19"/>
</dbReference>
<dbReference type="InterPro" id="IPR036770">
    <property type="entry name" value="Ankyrin_rpt-contain_sf"/>
</dbReference>
<feature type="repeat" description="ANK" evidence="3">
    <location>
        <begin position="1190"/>
        <end position="1222"/>
    </location>
</feature>
<dbReference type="EMBL" id="VCAU01000018">
    <property type="protein sequence ID" value="KAF9891436.1"/>
    <property type="molecule type" value="Genomic_DNA"/>
</dbReference>
<dbReference type="PANTHER" id="PTHR24166:SF48">
    <property type="entry name" value="PROTEIN VAPYRIN"/>
    <property type="match status" value="1"/>
</dbReference>
<feature type="repeat" description="ANK" evidence="3">
    <location>
        <begin position="687"/>
        <end position="719"/>
    </location>
</feature>
<dbReference type="PROSITE" id="PS50088">
    <property type="entry name" value="ANK_REPEAT"/>
    <property type="match status" value="14"/>
</dbReference>
<keyword evidence="7" id="KW-1185">Reference proteome</keyword>
<dbReference type="InterPro" id="IPR050889">
    <property type="entry name" value="Dendritic_Spine_Reg/Scaffold"/>
</dbReference>
<feature type="repeat" description="ANK" evidence="3">
    <location>
        <begin position="852"/>
        <end position="885"/>
    </location>
</feature>
<reference evidence="6" key="1">
    <citation type="journal article" date="2019" name="Beilstein J. Org. Chem.">
        <title>Nanangenines: drimane sesquiterpenoids as the dominant metabolite cohort of a novel Australian fungus, Aspergillus nanangensis.</title>
        <authorList>
            <person name="Lacey H.J."/>
            <person name="Gilchrist C.L.M."/>
            <person name="Crombie A."/>
            <person name="Kalaitzis J.A."/>
            <person name="Vuong D."/>
            <person name="Rutledge P.J."/>
            <person name="Turner P."/>
            <person name="Pitt J.I."/>
            <person name="Lacey E."/>
            <person name="Chooi Y.H."/>
            <person name="Piggott A.M."/>
        </authorList>
    </citation>
    <scope>NUCLEOTIDE SEQUENCE</scope>
    <source>
        <strain evidence="6">MST-FP2251</strain>
    </source>
</reference>
<feature type="domain" description="Nephrocystin 3-like N-terminal" evidence="5">
    <location>
        <begin position="184"/>
        <end position="354"/>
    </location>
</feature>
<dbReference type="Pfam" id="PF13857">
    <property type="entry name" value="Ank_5"/>
    <property type="match status" value="1"/>
</dbReference>
<accession>A0AAD4CRK0</accession>
<feature type="repeat" description="ANK" evidence="3">
    <location>
        <begin position="1395"/>
        <end position="1427"/>
    </location>
</feature>
<evidence type="ECO:0000313" key="6">
    <source>
        <dbReference type="EMBL" id="KAF9891436.1"/>
    </source>
</evidence>
<evidence type="ECO:0000313" key="7">
    <source>
        <dbReference type="Proteomes" id="UP001194746"/>
    </source>
</evidence>
<dbReference type="InterPro" id="IPR056884">
    <property type="entry name" value="NPHP3-like_N"/>
</dbReference>
<feature type="repeat" description="ANK" evidence="3">
    <location>
        <begin position="786"/>
        <end position="818"/>
    </location>
</feature>
<evidence type="ECO:0008006" key="8">
    <source>
        <dbReference type="Google" id="ProtNLM"/>
    </source>
</evidence>
<feature type="repeat" description="ANK" evidence="3">
    <location>
        <begin position="919"/>
        <end position="951"/>
    </location>
</feature>
<dbReference type="Gene3D" id="1.25.40.20">
    <property type="entry name" value="Ankyrin repeat-containing domain"/>
    <property type="match status" value="3"/>
</dbReference>
<dbReference type="SUPFAM" id="SSF48403">
    <property type="entry name" value="Ankyrin repeat"/>
    <property type="match status" value="3"/>
</dbReference>
<evidence type="ECO:0000259" key="5">
    <source>
        <dbReference type="Pfam" id="PF24883"/>
    </source>
</evidence>
<protein>
    <recommendedName>
        <fullName evidence="8">NACHT domain-containing protein</fullName>
    </recommendedName>
</protein>
<dbReference type="Proteomes" id="UP001194746">
    <property type="component" value="Unassembled WGS sequence"/>
</dbReference>
<feature type="repeat" description="ANK" evidence="3">
    <location>
        <begin position="952"/>
        <end position="978"/>
    </location>
</feature>
<keyword evidence="2 3" id="KW-0040">ANK repeat</keyword>
<proteinExistence type="predicted"/>
<reference evidence="6" key="2">
    <citation type="submission" date="2020-02" db="EMBL/GenBank/DDBJ databases">
        <authorList>
            <person name="Gilchrist C.L.M."/>
            <person name="Chooi Y.-H."/>
        </authorList>
    </citation>
    <scope>NUCLEOTIDE SEQUENCE</scope>
    <source>
        <strain evidence="6">MST-FP2251</strain>
    </source>
</reference>
<feature type="repeat" description="ANK" evidence="3">
    <location>
        <begin position="1110"/>
        <end position="1142"/>
    </location>
</feature>
<feature type="repeat" description="ANK" evidence="3">
    <location>
        <begin position="753"/>
        <end position="785"/>
    </location>
</feature>
<organism evidence="6 7">
    <name type="scientific">Aspergillus nanangensis</name>
    <dbReference type="NCBI Taxonomy" id="2582783"/>
    <lineage>
        <taxon>Eukaryota</taxon>
        <taxon>Fungi</taxon>
        <taxon>Dikarya</taxon>
        <taxon>Ascomycota</taxon>
        <taxon>Pezizomycotina</taxon>
        <taxon>Eurotiomycetes</taxon>
        <taxon>Eurotiomycetidae</taxon>
        <taxon>Eurotiales</taxon>
        <taxon>Aspergillaceae</taxon>
        <taxon>Aspergillus</taxon>
        <taxon>Aspergillus subgen. Circumdati</taxon>
    </lineage>
</organism>
<dbReference type="SUPFAM" id="SSF52540">
    <property type="entry name" value="P-loop containing nucleoside triphosphate hydrolases"/>
    <property type="match status" value="1"/>
</dbReference>
<sequence>MSFGYSVGDFLVIIKLADSVRKRFTRAPDEFRDVSNGIKQLSNILRDIEDLGVEQELTDSQKTHLNGISQECYRTLSNLEQYLDKYHVLDEAVGRSHKSKRIWKRVTWDQAEIRTFQNTIESNLAAYDIFLTGINNNMTRNIQQTTHRIDQRQIIQERQELLTWITPIDHVAQQADIAKRRQPGTGQWLLDSGEFQNWINDGSSATFFCPGIPGAGKTMMTSNVIDYLENKYKSSTTSSNTVGIAYIFCTFQRREQQNLEDLLAGLLKQLVHQLNPIPGDLKLELDVLKASGKRPCVDNLLQLLNVAVREFSRSFIIIDALDECQASYQTATELLAKVFDIQTKPNIHVFATSRKIPEIVSKFQNRQTLEIWASEDDVRMYLTGHMSELPSFVSNNPDLQNQIVTAISGSIDGMFLLARLHHDSLKGKMTKKAVLSAIKKLPTGDAAYHHAYHEAMMRICAQGPDKECMAKNILAWICCARRPLSSYELKHSLSVEVGEHEIDEDNIPDMDSMLSICAGLVIRNQESDTVELVHYTTQEYFDCTWKDWFPRAHILTTVTCLTYLSFTAFSTGICRDHEAFEAKLVQYPLYSYSALNWGHHAREAEKMQDSLAELESTYKEFLTSSYHVSAALQALLYGTSGGTQEVDSQVIPEDFTGVHLTAYFGLESGTKMLLANNPEAANSRDTYRQTPLHLAAKNGHASVTRLLIQPGMDINAPDLDGETPLAKAGRNGDVATMKLLIEALPNIDTRDEGGRTPLYWASEQGNESAVRILLEHGANVNQGDSRRTTPLMKAASRGHYAVVELLVKFGADVNRTDDFRFAAINKAVENGNVDIIRLLIKEGADIESTNLFGFTPLMTALNRCLSAEVVDLLLEAGARFHAKDKEGRPLLPVVAGWGTKAGVLFLLEHGADVDSKDEYGETALLKVVRRGNIAMAALLLEHGAQVDCKDQDHMTPLSYAVQRDDIAMAALLLKHGADSSAGITQIAPNDCFQEVIRLLVKNGARLDYAQAPLLMAGELDDRNLHNIIHLVVESSMVSDFKQSEVNNLMLFTASRGITQAVELLLPKCKSLEMTDQDGNTPLLLASQGRHESVSQILIRHGANLEAKNNQCWTALSITASKPNDSLMKALLDAGANPNSQDNKGRTPVSYAASPESKFSISAPYEVFPENVRLVRMLLDAGAHDNIKDKEGRTPFSYAASSPSCLVLRAFLDRGVHSDTEDNMGRTPISHAAEKGRTAIVKLLLQYGASPNIKDIFGRTPLSWAAEKCNTGYKLISMQYPKWRHSRDYGKEVVDILVDASADPNLKDDQGQTPLLHTCEKNYGTSTITALLEKGADPNSRKKNGQNAFSLLLSNMFSGNQSGSSNLHWHTFRERQLATLTDLLDHGADLENRSELGRTPLMLAASAGSNAVVSLLLQRGADPETRDINGQTASMLASAAGHEEVAKWL</sequence>
<feature type="repeat" description="ANK" evidence="3">
    <location>
        <begin position="1223"/>
        <end position="1255"/>
    </location>
</feature>
<dbReference type="Gene3D" id="3.40.50.300">
    <property type="entry name" value="P-loop containing nucleotide triphosphate hydrolases"/>
    <property type="match status" value="1"/>
</dbReference>
<dbReference type="Pfam" id="PF24883">
    <property type="entry name" value="NPHP3_N"/>
    <property type="match status" value="1"/>
</dbReference>
<keyword evidence="1" id="KW-0677">Repeat</keyword>
<gene>
    <name evidence="6" type="ORF">FE257_003902</name>
</gene>
<feature type="repeat" description="ANK" evidence="3">
    <location>
        <begin position="720"/>
        <end position="752"/>
    </location>
</feature>
<dbReference type="PRINTS" id="PR01415">
    <property type="entry name" value="ANKYRIN"/>
</dbReference>
<feature type="repeat" description="ANK" evidence="3">
    <location>
        <begin position="1309"/>
        <end position="1342"/>
    </location>
</feature>